<evidence type="ECO:0000313" key="2">
    <source>
        <dbReference type="EMBL" id="KYN42553.1"/>
    </source>
</evidence>
<evidence type="ECO:0000256" key="1">
    <source>
        <dbReference type="ARBA" id="ARBA00004123"/>
    </source>
</evidence>
<dbReference type="EMBL" id="KQ981337">
    <property type="protein sequence ID" value="KYN42553.1"/>
    <property type="molecule type" value="Genomic_DNA"/>
</dbReference>
<dbReference type="Gene3D" id="3.30.420.10">
    <property type="entry name" value="Ribonuclease H-like superfamily/Ribonuclease H"/>
    <property type="match status" value="1"/>
</dbReference>
<dbReference type="SUPFAM" id="SSF46689">
    <property type="entry name" value="Homeodomain-like"/>
    <property type="match status" value="1"/>
</dbReference>
<dbReference type="AlphaFoldDB" id="A0A151K015"/>
<protein>
    <submittedName>
        <fullName evidence="2">Uncharacterized protein</fullName>
    </submittedName>
</protein>
<dbReference type="InterPro" id="IPR036397">
    <property type="entry name" value="RNaseH_sf"/>
</dbReference>
<reference evidence="2 3" key="1">
    <citation type="submission" date="2016-03" db="EMBL/GenBank/DDBJ databases">
        <title>Trachymyrmex septentrionalis WGS genome.</title>
        <authorList>
            <person name="Nygaard S."/>
            <person name="Hu H."/>
            <person name="Boomsma J."/>
            <person name="Zhang G."/>
        </authorList>
    </citation>
    <scope>NUCLEOTIDE SEQUENCE [LARGE SCALE GENOMIC DNA]</scope>
    <source>
        <strain evidence="2">Tsep2-gDNA-1</strain>
        <tissue evidence="2">Whole body</tissue>
    </source>
</reference>
<proteinExistence type="predicted"/>
<dbReference type="GO" id="GO:0003676">
    <property type="term" value="F:nucleic acid binding"/>
    <property type="evidence" value="ECO:0007669"/>
    <property type="project" value="InterPro"/>
</dbReference>
<dbReference type="GO" id="GO:0005634">
    <property type="term" value="C:nucleus"/>
    <property type="evidence" value="ECO:0007669"/>
    <property type="project" value="UniProtKB-SubCell"/>
</dbReference>
<accession>A0A151K015</accession>
<name>A0A151K015_9HYME</name>
<dbReference type="Proteomes" id="UP000078541">
    <property type="component" value="Unassembled WGS sequence"/>
</dbReference>
<sequence length="120" mass="13706">MLKPSAEYNRRAAIIESIRAGRSATEIIRFFGYPRSTVYDVFAKYHESEKSNEDLNPLDFYVWGVVERVTNKSRHPNVASLRAAIEAAFTDMDRDALKRACARFRPRMEAVIQASGGYIE</sequence>
<gene>
    <name evidence="2" type="ORF">ALC56_03012</name>
</gene>
<keyword evidence="3" id="KW-1185">Reference proteome</keyword>
<organism evidence="2 3">
    <name type="scientific">Trachymyrmex septentrionalis</name>
    <dbReference type="NCBI Taxonomy" id="34720"/>
    <lineage>
        <taxon>Eukaryota</taxon>
        <taxon>Metazoa</taxon>
        <taxon>Ecdysozoa</taxon>
        <taxon>Arthropoda</taxon>
        <taxon>Hexapoda</taxon>
        <taxon>Insecta</taxon>
        <taxon>Pterygota</taxon>
        <taxon>Neoptera</taxon>
        <taxon>Endopterygota</taxon>
        <taxon>Hymenoptera</taxon>
        <taxon>Apocrita</taxon>
        <taxon>Aculeata</taxon>
        <taxon>Formicoidea</taxon>
        <taxon>Formicidae</taxon>
        <taxon>Myrmicinae</taxon>
        <taxon>Trachymyrmex</taxon>
    </lineage>
</organism>
<dbReference type="InterPro" id="IPR009057">
    <property type="entry name" value="Homeodomain-like_sf"/>
</dbReference>
<evidence type="ECO:0000313" key="3">
    <source>
        <dbReference type="Proteomes" id="UP000078541"/>
    </source>
</evidence>
<comment type="subcellular location">
    <subcellularLocation>
        <location evidence="1">Nucleus</location>
    </subcellularLocation>
</comment>